<evidence type="ECO:0000256" key="11">
    <source>
        <dbReference type="RuleBase" id="RU363063"/>
    </source>
</evidence>
<evidence type="ECO:0000313" key="13">
    <source>
        <dbReference type="EMBL" id="KFD51520.1"/>
    </source>
</evidence>
<dbReference type="AlphaFoldDB" id="A0A085NCK8"/>
<keyword evidence="6" id="KW-0735">Signal-anchor</keyword>
<keyword evidence="7" id="KW-1133">Transmembrane helix</keyword>
<keyword evidence="5" id="KW-0812">Transmembrane</keyword>
<evidence type="ECO:0000256" key="4">
    <source>
        <dbReference type="ARBA" id="ARBA00022679"/>
    </source>
</evidence>
<protein>
    <recommendedName>
        <fullName evidence="11">Hexosyltransferase</fullName>
        <ecNumber evidence="11">2.4.1.-</ecNumber>
    </recommendedName>
</protein>
<dbReference type="PANTHER" id="PTHR11214">
    <property type="entry name" value="BETA-1,3-N-ACETYLGLUCOSAMINYLTRANSFERASE"/>
    <property type="match status" value="1"/>
</dbReference>
<feature type="signal peptide" evidence="12">
    <location>
        <begin position="1"/>
        <end position="21"/>
    </location>
</feature>
<dbReference type="FunFam" id="3.90.550.50:FF:000001">
    <property type="entry name" value="Hexosyltransferase"/>
    <property type="match status" value="1"/>
</dbReference>
<dbReference type="EC" id="2.4.1.-" evidence="11"/>
<evidence type="ECO:0000256" key="10">
    <source>
        <dbReference type="ARBA" id="ARBA00023180"/>
    </source>
</evidence>
<evidence type="ECO:0000256" key="6">
    <source>
        <dbReference type="ARBA" id="ARBA00022968"/>
    </source>
</evidence>
<name>A0A085NCK8_9BILA</name>
<organism evidence="14">
    <name type="scientific">Trichuris suis</name>
    <name type="common">pig whipworm</name>
    <dbReference type="NCBI Taxonomy" id="68888"/>
    <lineage>
        <taxon>Eukaryota</taxon>
        <taxon>Metazoa</taxon>
        <taxon>Ecdysozoa</taxon>
        <taxon>Nematoda</taxon>
        <taxon>Enoplea</taxon>
        <taxon>Dorylaimia</taxon>
        <taxon>Trichinellida</taxon>
        <taxon>Trichuridae</taxon>
        <taxon>Trichuris</taxon>
    </lineage>
</organism>
<evidence type="ECO:0000313" key="15">
    <source>
        <dbReference type="Proteomes" id="UP000030764"/>
    </source>
</evidence>
<evidence type="ECO:0000256" key="2">
    <source>
        <dbReference type="ARBA" id="ARBA00008661"/>
    </source>
</evidence>
<gene>
    <name evidence="13" type="ORF">M513_07570</name>
    <name evidence="14" type="ORF">M514_07570</name>
</gene>
<keyword evidence="15" id="KW-1185">Reference proteome</keyword>
<dbReference type="Pfam" id="PF01762">
    <property type="entry name" value="Galactosyl_T"/>
    <property type="match status" value="1"/>
</dbReference>
<evidence type="ECO:0000256" key="8">
    <source>
        <dbReference type="ARBA" id="ARBA00023034"/>
    </source>
</evidence>
<keyword evidence="10" id="KW-0325">Glycoprotein</keyword>
<keyword evidence="8 11" id="KW-0333">Golgi apparatus</keyword>
<evidence type="ECO:0000256" key="5">
    <source>
        <dbReference type="ARBA" id="ARBA00022692"/>
    </source>
</evidence>
<sequence>MLFSGLISCFAFILFFPETSSRHSTISKTQGISDSGRIYNNASYERYNESSFNARNDLEGSQSTPSLQVYNKSSSTVRGDLQHSQPMSSFRNNTNETVLQNKKISCSHEHTFPVMLLYRSNKTKSSCFRYVLINENFCRKRYPKIFVIAIVHSHPKNFKRRSLIRRTWGNNEFYEKFKLAVVFAMGEDPLHPSVQTTLQREWETYEDIVQFNFTDTYHNLSLKAISWLNWAAKYCPTAKYILKVDDDMYVNTFGIMRFFRKHEPLKSSTKAFYCFVWTGMGTDRNKKGRWYVSYEEFNGTKYPRYCSGSSYSLSMQAVQPLVDSVERTPFLWVDDVYITGLLANTANVKHVDMESIYKFHDHNDRHFFDTPFVFFHSPRSLNKKYALWKKTLEFCKTADCYN</sequence>
<comment type="subcellular location">
    <subcellularLocation>
        <location evidence="1 11">Golgi apparatus membrane</location>
        <topology evidence="1 11">Single-pass type II membrane protein</topology>
    </subcellularLocation>
</comment>
<evidence type="ECO:0000313" key="14">
    <source>
        <dbReference type="EMBL" id="KFD67204.1"/>
    </source>
</evidence>
<dbReference type="EMBL" id="KL367517">
    <property type="protein sequence ID" value="KFD67204.1"/>
    <property type="molecule type" value="Genomic_DNA"/>
</dbReference>
<dbReference type="GO" id="GO:0016758">
    <property type="term" value="F:hexosyltransferase activity"/>
    <property type="evidence" value="ECO:0007669"/>
    <property type="project" value="InterPro"/>
</dbReference>
<evidence type="ECO:0000256" key="9">
    <source>
        <dbReference type="ARBA" id="ARBA00023136"/>
    </source>
</evidence>
<dbReference type="InterPro" id="IPR002659">
    <property type="entry name" value="Glyco_trans_31"/>
</dbReference>
<reference evidence="14 15" key="1">
    <citation type="journal article" date="2014" name="Nat. Genet.">
        <title>Genome and transcriptome of the porcine whipworm Trichuris suis.</title>
        <authorList>
            <person name="Jex A.R."/>
            <person name="Nejsum P."/>
            <person name="Schwarz E.M."/>
            <person name="Hu L."/>
            <person name="Young N.D."/>
            <person name="Hall R.S."/>
            <person name="Korhonen P.K."/>
            <person name="Liao S."/>
            <person name="Thamsborg S."/>
            <person name="Xia J."/>
            <person name="Xu P."/>
            <person name="Wang S."/>
            <person name="Scheerlinck J.P."/>
            <person name="Hofmann A."/>
            <person name="Sternberg P.W."/>
            <person name="Wang J."/>
            <person name="Gasser R.B."/>
        </authorList>
    </citation>
    <scope>NUCLEOTIDE SEQUENCE [LARGE SCALE GENOMIC DNA]</scope>
    <source>
        <strain evidence="14">DCEP-RM93F</strain>
        <strain evidence="13">DCEP-RM93M</strain>
    </source>
</reference>
<keyword evidence="12" id="KW-0732">Signal</keyword>
<keyword evidence="3 11" id="KW-0328">Glycosyltransferase</keyword>
<dbReference type="Gene3D" id="3.90.550.50">
    <property type="match status" value="1"/>
</dbReference>
<evidence type="ECO:0000256" key="1">
    <source>
        <dbReference type="ARBA" id="ARBA00004323"/>
    </source>
</evidence>
<comment type="similarity">
    <text evidence="2 11">Belongs to the glycosyltransferase 31 family.</text>
</comment>
<proteinExistence type="inferred from homology"/>
<dbReference type="GO" id="GO:0000139">
    <property type="term" value="C:Golgi membrane"/>
    <property type="evidence" value="ECO:0007669"/>
    <property type="project" value="UniProtKB-SubCell"/>
</dbReference>
<dbReference type="EMBL" id="KL363238">
    <property type="protein sequence ID" value="KFD51520.1"/>
    <property type="molecule type" value="Genomic_DNA"/>
</dbReference>
<evidence type="ECO:0000256" key="7">
    <source>
        <dbReference type="ARBA" id="ARBA00022989"/>
    </source>
</evidence>
<evidence type="ECO:0000256" key="12">
    <source>
        <dbReference type="SAM" id="SignalP"/>
    </source>
</evidence>
<keyword evidence="4" id="KW-0808">Transferase</keyword>
<keyword evidence="9" id="KW-0472">Membrane</keyword>
<dbReference type="Proteomes" id="UP000030764">
    <property type="component" value="Unassembled WGS sequence"/>
</dbReference>
<dbReference type="PANTHER" id="PTHR11214:SF364">
    <property type="entry name" value="HEXOSYLTRANSFERASE"/>
    <property type="match status" value="1"/>
</dbReference>
<feature type="chain" id="PRO_5007379520" description="Hexosyltransferase" evidence="12">
    <location>
        <begin position="22"/>
        <end position="402"/>
    </location>
</feature>
<dbReference type="Proteomes" id="UP000030758">
    <property type="component" value="Unassembled WGS sequence"/>
</dbReference>
<accession>A0A085NCK8</accession>
<evidence type="ECO:0000256" key="3">
    <source>
        <dbReference type="ARBA" id="ARBA00022676"/>
    </source>
</evidence>
<dbReference type="GO" id="GO:0006493">
    <property type="term" value="P:protein O-linked glycosylation"/>
    <property type="evidence" value="ECO:0007669"/>
    <property type="project" value="TreeGrafter"/>
</dbReference>